<dbReference type="AlphaFoldDB" id="A0A2X0QRR8"/>
<evidence type="ECO:0000256" key="1">
    <source>
        <dbReference type="ARBA" id="ARBA00004533"/>
    </source>
</evidence>
<evidence type="ECO:0000256" key="3">
    <source>
        <dbReference type="ARBA" id="ARBA00022519"/>
    </source>
</evidence>
<keyword evidence="4 7" id="KW-0808">Transferase</keyword>
<dbReference type="PANTHER" id="PTHR30606:SF9">
    <property type="entry name" value="LIPID A BIOSYNTHESIS LAUROYLTRANSFERASE"/>
    <property type="match status" value="1"/>
</dbReference>
<dbReference type="Pfam" id="PF03279">
    <property type="entry name" value="Lip_A_acyltrans"/>
    <property type="match status" value="1"/>
</dbReference>
<sequence length="289" mass="34110">MMVRFGIFLLWVLHFLPYRLQAWIGNVLGILFYLISSRRRRVASINLRLCFPEMGETERKRLVRQNFRAFARSIVERGILWWSSRERIQKLIRVKGEEHFQNALGSPVIFLTAHFVALDVLGSWLIQHGDGVSVYSRQKNEYLQNLLIKKRTRFGNTLIYSRQAGLRPIIKALRAGRPLFYFTDQDWSTKDSIFVPFFGVPAATLATLPRLVTMANAKVVPCVSRVLPDYEGYEVCFYPAWHNFPSHDPIADARRMNEFIEQRVREMPEQYFWLHRRFKTRPEGEESFY</sequence>
<protein>
    <submittedName>
        <fullName evidence="7">Lipid A biosynthesis acyltransferase</fullName>
    </submittedName>
</protein>
<gene>
    <name evidence="7" type="ORF">NITFAB_0129</name>
</gene>
<evidence type="ECO:0000256" key="5">
    <source>
        <dbReference type="ARBA" id="ARBA00023136"/>
    </source>
</evidence>
<keyword evidence="2" id="KW-1003">Cell membrane</keyword>
<keyword evidence="5" id="KW-0472">Membrane</keyword>
<evidence type="ECO:0000256" key="4">
    <source>
        <dbReference type="ARBA" id="ARBA00022679"/>
    </source>
</evidence>
<dbReference type="GO" id="GO:0016746">
    <property type="term" value="F:acyltransferase activity"/>
    <property type="evidence" value="ECO:0007669"/>
    <property type="project" value="UniProtKB-KW"/>
</dbReference>
<organism evidence="7">
    <name type="scientific">Candidatus Nitrotoga fabula</name>
    <dbReference type="NCBI Taxonomy" id="2182327"/>
    <lineage>
        <taxon>Bacteria</taxon>
        <taxon>Pseudomonadati</taxon>
        <taxon>Pseudomonadota</taxon>
        <taxon>Betaproteobacteria</taxon>
        <taxon>Nitrosomonadales</taxon>
        <taxon>Gallionellaceae</taxon>
        <taxon>Candidatus Nitrotoga</taxon>
    </lineage>
</organism>
<dbReference type="CDD" id="cd07984">
    <property type="entry name" value="LPLAT_LABLAT-like"/>
    <property type="match status" value="1"/>
</dbReference>
<evidence type="ECO:0000313" key="7">
    <source>
        <dbReference type="EMBL" id="SPS04540.1"/>
    </source>
</evidence>
<proteinExistence type="predicted"/>
<name>A0A2X0QRR8_9PROT</name>
<accession>A0A2X0QRR8</accession>
<dbReference type="PANTHER" id="PTHR30606">
    <property type="entry name" value="LIPID A BIOSYNTHESIS LAUROYL ACYLTRANSFERASE"/>
    <property type="match status" value="1"/>
</dbReference>
<dbReference type="EMBL" id="LS423452">
    <property type="protein sequence ID" value="SPS04540.1"/>
    <property type="molecule type" value="Genomic_DNA"/>
</dbReference>
<evidence type="ECO:0000256" key="2">
    <source>
        <dbReference type="ARBA" id="ARBA00022475"/>
    </source>
</evidence>
<comment type="subcellular location">
    <subcellularLocation>
        <location evidence="1">Cell inner membrane</location>
    </subcellularLocation>
</comment>
<dbReference type="PIRSF" id="PIRSF026649">
    <property type="entry name" value="MsbB"/>
    <property type="match status" value="1"/>
</dbReference>
<evidence type="ECO:0000256" key="6">
    <source>
        <dbReference type="ARBA" id="ARBA00023315"/>
    </source>
</evidence>
<keyword evidence="6 7" id="KW-0012">Acyltransferase</keyword>
<keyword evidence="3" id="KW-0997">Cell inner membrane</keyword>
<dbReference type="InterPro" id="IPR004960">
    <property type="entry name" value="LipA_acyltrans"/>
</dbReference>
<reference evidence="7" key="1">
    <citation type="submission" date="2018-05" db="EMBL/GenBank/DDBJ databases">
        <authorList>
            <person name="Lanie J.A."/>
            <person name="Ng W.-L."/>
            <person name="Kazmierczak K.M."/>
            <person name="Andrzejewski T.M."/>
            <person name="Davidsen T.M."/>
            <person name="Wayne K.J."/>
            <person name="Tettelin H."/>
            <person name="Glass J.I."/>
            <person name="Rusch D."/>
            <person name="Podicherti R."/>
            <person name="Tsui H.-C.T."/>
            <person name="Winkler M.E."/>
        </authorList>
    </citation>
    <scope>NUCLEOTIDE SEQUENCE</scope>
    <source>
        <strain evidence="7">KNB</strain>
    </source>
</reference>
<dbReference type="GO" id="GO:0009247">
    <property type="term" value="P:glycolipid biosynthetic process"/>
    <property type="evidence" value="ECO:0007669"/>
    <property type="project" value="UniProtKB-ARBA"/>
</dbReference>
<dbReference type="GO" id="GO:0005886">
    <property type="term" value="C:plasma membrane"/>
    <property type="evidence" value="ECO:0007669"/>
    <property type="project" value="UniProtKB-SubCell"/>
</dbReference>